<gene>
    <name evidence="4" type="primary">LAP5</name>
    <name evidence="4" type="ORF">PRELSG_1229400</name>
</gene>
<dbReference type="SUPFAM" id="SSF56988">
    <property type="entry name" value="Anthrax protective antigen"/>
    <property type="match status" value="1"/>
</dbReference>
<dbReference type="Gene3D" id="2.10.10.10">
    <property type="entry name" value="Fibronectin, type II, collagen-binding"/>
    <property type="match status" value="1"/>
</dbReference>
<evidence type="ECO:0000256" key="2">
    <source>
        <dbReference type="SAM" id="SignalP"/>
    </source>
</evidence>
<feature type="domain" description="PA14" evidence="3">
    <location>
        <begin position="215"/>
        <end position="383"/>
    </location>
</feature>
<evidence type="ECO:0000313" key="4">
    <source>
        <dbReference type="EMBL" id="CRH01410.1"/>
    </source>
</evidence>
<keyword evidence="2" id="KW-0732">Signal</keyword>
<dbReference type="RefSeq" id="XP_028534410.1">
    <property type="nucleotide sequence ID" value="XM_028678085.1"/>
</dbReference>
<dbReference type="InterPro" id="IPR036943">
    <property type="entry name" value="FN_type2_sf"/>
</dbReference>
<dbReference type="KEGG" id="prel:PRELSG_1229400"/>
<dbReference type="GeneID" id="39737538"/>
<evidence type="ECO:0000313" key="5">
    <source>
        <dbReference type="Proteomes" id="UP000220158"/>
    </source>
</evidence>
<dbReference type="SMART" id="SM00758">
    <property type="entry name" value="PA14"/>
    <property type="match status" value="1"/>
</dbReference>
<dbReference type="Gene3D" id="3.90.182.10">
    <property type="entry name" value="Toxin - Anthrax Protective Antigen,domain 1"/>
    <property type="match status" value="1"/>
</dbReference>
<organism evidence="4 5">
    <name type="scientific">Plasmodium relictum</name>
    <dbReference type="NCBI Taxonomy" id="85471"/>
    <lineage>
        <taxon>Eukaryota</taxon>
        <taxon>Sar</taxon>
        <taxon>Alveolata</taxon>
        <taxon>Apicomplexa</taxon>
        <taxon>Aconoidasida</taxon>
        <taxon>Haemosporida</taxon>
        <taxon>Plasmodiidae</taxon>
        <taxon>Plasmodium</taxon>
        <taxon>Plasmodium (Haemamoeba)</taxon>
    </lineage>
</organism>
<protein>
    <submittedName>
        <fullName evidence="4">LCCL domain-containing protein</fullName>
    </submittedName>
</protein>
<dbReference type="PROSITE" id="PS51820">
    <property type="entry name" value="PA14"/>
    <property type="match status" value="1"/>
</dbReference>
<dbReference type="Proteomes" id="UP000220158">
    <property type="component" value="Chromosome 12"/>
</dbReference>
<feature type="signal peptide" evidence="2">
    <location>
        <begin position="1"/>
        <end position="20"/>
    </location>
</feature>
<dbReference type="InterPro" id="IPR037524">
    <property type="entry name" value="PA14/GLEYA"/>
</dbReference>
<dbReference type="EMBL" id="LN835307">
    <property type="protein sequence ID" value="CRH01410.1"/>
    <property type="molecule type" value="Genomic_DNA"/>
</dbReference>
<dbReference type="VEuPathDB" id="PlasmoDB:PRELSG_1229400"/>
<accession>A0A1J1HCU2</accession>
<name>A0A1J1HCU2_PLARL</name>
<dbReference type="InterPro" id="IPR011658">
    <property type="entry name" value="PA14_dom"/>
</dbReference>
<keyword evidence="5" id="KW-1185">Reference proteome</keyword>
<feature type="chain" id="PRO_5012995251" evidence="2">
    <location>
        <begin position="21"/>
        <end position="857"/>
    </location>
</feature>
<dbReference type="OrthoDB" id="441660at2759"/>
<feature type="coiled-coil region" evidence="1">
    <location>
        <begin position="110"/>
        <end position="141"/>
    </location>
</feature>
<sequence length="857" mass="98950">MEFLYFICLVFIFIIELCYSQSYDKENLKKLTEYRQQHRKTVDGRLCAAAFVQDDQTYTDCTKATDPNGVTGKEWCYVEVQLIGKGNRDWDYCRGVINYDVVRSKARTFFQAKSNELSNAVNKLDEENKKLSGIYEKYQEICGTTSELLKKKIQEINDIAKNSSRNINKLLLLASSISDTETKMYELIDEVEKNRKSFLENKKNCGVLKGYIVEERADGLIGSYYDNAYFSGYPISINNDKYINFIWDTGVPVENIPYQHFSVRWDGYLKIPQTDNYIIIIEHDCGVRIFLDDCPIIVDNMPNPKEDESEENRPISLLPIERVNANAHKISSEKLGLIGGKKYKFRLEYFHLSTIKYENPDIAHIILYWKSDNITEEIIPTNYFFQGNITSPLRITELKGDEFEIILLENGTYSYMNSLDYIIADIPSIHENAKGIRTHSDYNKNSVKFKINVFSTVFIAIPQKNDIPFNEISKKKFVNTKETLSIYQVQNTNTDISKQKIYNIYSSDYHDGDVIISFPKPTPFIIFIEQNELRSTNSCRGYVQAVSLTNSVYFDSCYTSSYESEKYDCNAGFSGNNEEKEYSTWKTAKNKSLGQYINIHFKHDIDVHSFTFKTLNSTENAVKEISLYFPNLKDPETFLISPGHHRYNLKIPIKTKTVKAVISKVNDSKIQSGGNITFYGIPCIDSKNQLKILEKKKQYEINIFFRSKNANILKPLNWLVDNGLKKQSHGVFKYGWEKLPTPIGTEHLDKKDLSHAGISFRPFECNNDSCDTFNKWSIDLLHEGLYYIAIEIGSPTGRQELNSIKVNDQNFINDIFLKSKQYTKVTGDINIKKNKTLEISTNTNTVIQSLQILFLHK</sequence>
<dbReference type="OMA" id="YYDNAYF"/>
<evidence type="ECO:0000256" key="1">
    <source>
        <dbReference type="SAM" id="Coils"/>
    </source>
</evidence>
<evidence type="ECO:0000259" key="3">
    <source>
        <dbReference type="PROSITE" id="PS51820"/>
    </source>
</evidence>
<reference evidence="4 5" key="1">
    <citation type="submission" date="2015-04" db="EMBL/GenBank/DDBJ databases">
        <authorList>
            <consortium name="Pathogen Informatics"/>
        </authorList>
    </citation>
    <scope>NUCLEOTIDE SEQUENCE [LARGE SCALE GENOMIC DNA]</scope>
    <source>
        <strain evidence="4 5">SGS1</strain>
    </source>
</reference>
<proteinExistence type="predicted"/>
<dbReference type="AlphaFoldDB" id="A0A1J1HCU2"/>
<dbReference type="Pfam" id="PF07691">
    <property type="entry name" value="PA14"/>
    <property type="match status" value="1"/>
</dbReference>
<keyword evidence="1" id="KW-0175">Coiled coil</keyword>